<sequence>MEFVIGLLAFLFVLFVVLGAVATVKTVRAVRRGVERTGQQVRRTVEETTLKARSAQPGPVGELARVRLELRGSLDSTRRALETGTRNDPSLSEAAGLLDRLDEHARQLDGELRLLMEREPDRGRIAARLPDARERADRIRASADSLRFAAQDRARRHDEDGLAALSDQIEIEAGALRHWTASASEAAPGTATPGARSPKERQDPSAAEAPGVRAPQAPGIEGPKGDAQGRTADFGTDFTKEFGPDFGPDFGKGRPQSAS</sequence>
<proteinExistence type="predicted"/>
<feature type="region of interest" description="Disordered" evidence="1">
    <location>
        <begin position="183"/>
        <end position="259"/>
    </location>
</feature>
<dbReference type="EMBL" id="FOSG01000005">
    <property type="protein sequence ID" value="SFK35100.1"/>
    <property type="molecule type" value="Genomic_DNA"/>
</dbReference>
<organism evidence="2 3">
    <name type="scientific">Streptomyces pini</name>
    <dbReference type="NCBI Taxonomy" id="1520580"/>
    <lineage>
        <taxon>Bacteria</taxon>
        <taxon>Bacillati</taxon>
        <taxon>Actinomycetota</taxon>
        <taxon>Actinomycetes</taxon>
        <taxon>Kitasatosporales</taxon>
        <taxon>Streptomycetaceae</taxon>
        <taxon>Streptomyces</taxon>
    </lineage>
</organism>
<dbReference type="RefSeq" id="WP_245793512.1">
    <property type="nucleotide sequence ID" value="NZ_FOSG01000005.1"/>
</dbReference>
<dbReference type="Proteomes" id="UP000198928">
    <property type="component" value="Unassembled WGS sequence"/>
</dbReference>
<dbReference type="AlphaFoldDB" id="A0A1I3YTM5"/>
<protein>
    <recommendedName>
        <fullName evidence="4">Secreted protein</fullName>
    </recommendedName>
</protein>
<name>A0A1I3YTM5_9ACTN</name>
<evidence type="ECO:0000313" key="2">
    <source>
        <dbReference type="EMBL" id="SFK35100.1"/>
    </source>
</evidence>
<evidence type="ECO:0008006" key="4">
    <source>
        <dbReference type="Google" id="ProtNLM"/>
    </source>
</evidence>
<reference evidence="3" key="1">
    <citation type="submission" date="2016-10" db="EMBL/GenBank/DDBJ databases">
        <authorList>
            <person name="Varghese N."/>
            <person name="Submissions S."/>
        </authorList>
    </citation>
    <scope>NUCLEOTIDE SEQUENCE [LARGE SCALE GENOMIC DNA]</scope>
    <source>
        <strain evidence="3">PL19</strain>
    </source>
</reference>
<keyword evidence="3" id="KW-1185">Reference proteome</keyword>
<evidence type="ECO:0000256" key="1">
    <source>
        <dbReference type="SAM" id="MobiDB-lite"/>
    </source>
</evidence>
<evidence type="ECO:0000313" key="3">
    <source>
        <dbReference type="Proteomes" id="UP000198928"/>
    </source>
</evidence>
<gene>
    <name evidence="2" type="ORF">SAMN05192584_105193</name>
</gene>
<accession>A0A1I3YTM5</accession>